<reference evidence="3" key="1">
    <citation type="journal article" date="2023" name="GigaByte">
        <title>Genome assembly of the bearded iris, Iris pallida Lam.</title>
        <authorList>
            <person name="Bruccoleri R.E."/>
            <person name="Oakeley E.J."/>
            <person name="Faust A.M.E."/>
            <person name="Altorfer M."/>
            <person name="Dessus-Babus S."/>
            <person name="Burckhardt D."/>
            <person name="Oertli M."/>
            <person name="Naumann U."/>
            <person name="Petersen F."/>
            <person name="Wong J."/>
        </authorList>
    </citation>
    <scope>NUCLEOTIDE SEQUENCE</scope>
    <source>
        <strain evidence="3">GSM-AAB239-AS_SAM_17_03QT</strain>
    </source>
</reference>
<dbReference type="SUPFAM" id="SSF48452">
    <property type="entry name" value="TPR-like"/>
    <property type="match status" value="3"/>
</dbReference>
<dbReference type="AlphaFoldDB" id="A0AAX6GHH3"/>
<keyword evidence="1" id="KW-0802">TPR repeat</keyword>
<dbReference type="EMBL" id="JANAVB010019800">
    <property type="protein sequence ID" value="KAJ6827778.1"/>
    <property type="molecule type" value="Genomic_DNA"/>
</dbReference>
<keyword evidence="4" id="KW-1185">Reference proteome</keyword>
<feature type="compositionally biased region" description="Basic residues" evidence="2">
    <location>
        <begin position="109"/>
        <end position="125"/>
    </location>
</feature>
<dbReference type="SMART" id="SM00028">
    <property type="entry name" value="TPR"/>
    <property type="match status" value="5"/>
</dbReference>
<name>A0AAX6GHH3_IRIPA</name>
<dbReference type="PANTHER" id="PTHR23082:SF0">
    <property type="entry name" value="GENERAL TRANSCRIPTION FACTOR 3C POLYPEPTIDE 3"/>
    <property type="match status" value="1"/>
</dbReference>
<feature type="compositionally biased region" description="Acidic residues" evidence="2">
    <location>
        <begin position="1"/>
        <end position="35"/>
    </location>
</feature>
<feature type="repeat" description="TPR" evidence="1">
    <location>
        <begin position="234"/>
        <end position="267"/>
    </location>
</feature>
<evidence type="ECO:0000256" key="2">
    <source>
        <dbReference type="SAM" id="MobiDB-lite"/>
    </source>
</evidence>
<dbReference type="GO" id="GO:0006383">
    <property type="term" value="P:transcription by RNA polymerase III"/>
    <property type="evidence" value="ECO:0007669"/>
    <property type="project" value="InterPro"/>
</dbReference>
<feature type="region of interest" description="Disordered" evidence="2">
    <location>
        <begin position="106"/>
        <end position="132"/>
    </location>
</feature>
<dbReference type="Gene3D" id="1.25.40.10">
    <property type="entry name" value="Tetratricopeptide repeat domain"/>
    <property type="match status" value="3"/>
</dbReference>
<feature type="region of interest" description="Disordered" evidence="2">
    <location>
        <begin position="67"/>
        <end position="92"/>
    </location>
</feature>
<reference evidence="3" key="2">
    <citation type="submission" date="2023-04" db="EMBL/GenBank/DDBJ databases">
        <authorList>
            <person name="Bruccoleri R.E."/>
            <person name="Oakeley E.J."/>
            <person name="Faust A.-M."/>
            <person name="Dessus-Babus S."/>
            <person name="Altorfer M."/>
            <person name="Burckhardt D."/>
            <person name="Oertli M."/>
            <person name="Naumann U."/>
            <person name="Petersen F."/>
            <person name="Wong J."/>
        </authorList>
    </citation>
    <scope>NUCLEOTIDE SEQUENCE</scope>
    <source>
        <strain evidence="3">GSM-AAB239-AS_SAM_17_03QT</strain>
        <tissue evidence="3">Leaf</tissue>
    </source>
</reference>
<evidence type="ECO:0000256" key="1">
    <source>
        <dbReference type="PROSITE-ProRule" id="PRU00339"/>
    </source>
</evidence>
<dbReference type="Pfam" id="PF13181">
    <property type="entry name" value="TPR_8"/>
    <property type="match status" value="2"/>
</dbReference>
<dbReference type="PANTHER" id="PTHR23082">
    <property type="entry name" value="TRANSCRIPTION INITIATION FACTOR IIIC TFIIIC , POLYPEPTIDE 3-RELATED"/>
    <property type="match status" value="1"/>
</dbReference>
<dbReference type="InterPro" id="IPR019734">
    <property type="entry name" value="TPR_rpt"/>
</dbReference>
<gene>
    <name evidence="3" type="ORF">M6B38_364965</name>
</gene>
<protein>
    <submittedName>
        <fullName evidence="3">General transcription factor 3C polypeptide 3</fullName>
    </submittedName>
</protein>
<proteinExistence type="predicted"/>
<comment type="caution">
    <text evidence="3">The sequence shown here is derived from an EMBL/GenBank/DDBJ whole genome shotgun (WGS) entry which is preliminary data.</text>
</comment>
<feature type="repeat" description="TPR" evidence="1">
    <location>
        <begin position="166"/>
        <end position="199"/>
    </location>
</feature>
<dbReference type="Pfam" id="PF12895">
    <property type="entry name" value="ANAPC3"/>
    <property type="match status" value="1"/>
</dbReference>
<accession>A0AAX6GHH3</accession>
<feature type="region of interest" description="Disordered" evidence="2">
    <location>
        <begin position="1"/>
        <end position="52"/>
    </location>
</feature>
<evidence type="ECO:0000313" key="4">
    <source>
        <dbReference type="Proteomes" id="UP001140949"/>
    </source>
</evidence>
<dbReference type="InterPro" id="IPR039340">
    <property type="entry name" value="Tfc4/TFIIIC-102/Sfc4"/>
</dbReference>
<dbReference type="InterPro" id="IPR011990">
    <property type="entry name" value="TPR-like_helical_dom_sf"/>
</dbReference>
<dbReference type="PROSITE" id="PS50005">
    <property type="entry name" value="TPR"/>
    <property type="match status" value="2"/>
</dbReference>
<evidence type="ECO:0000313" key="3">
    <source>
        <dbReference type="EMBL" id="KAJ6827778.1"/>
    </source>
</evidence>
<organism evidence="3 4">
    <name type="scientific">Iris pallida</name>
    <name type="common">Sweet iris</name>
    <dbReference type="NCBI Taxonomy" id="29817"/>
    <lineage>
        <taxon>Eukaryota</taxon>
        <taxon>Viridiplantae</taxon>
        <taxon>Streptophyta</taxon>
        <taxon>Embryophyta</taxon>
        <taxon>Tracheophyta</taxon>
        <taxon>Spermatophyta</taxon>
        <taxon>Magnoliopsida</taxon>
        <taxon>Liliopsida</taxon>
        <taxon>Asparagales</taxon>
        <taxon>Iridaceae</taxon>
        <taxon>Iridoideae</taxon>
        <taxon>Irideae</taxon>
        <taxon>Iris</taxon>
    </lineage>
</organism>
<dbReference type="FunFam" id="1.25.40.10:FF:000413">
    <property type="entry name" value="General transcription factor 3C polypeptide 3"/>
    <property type="match status" value="1"/>
</dbReference>
<dbReference type="GO" id="GO:0000127">
    <property type="term" value="C:transcription factor TFIIIC complex"/>
    <property type="evidence" value="ECO:0007669"/>
    <property type="project" value="TreeGrafter"/>
</dbReference>
<sequence length="909" mass="102932">MELEEEEEFSQYEEEEEEDEEGEEEGEGEGEESYDVDLYGEQNPLDFLKEPQGELYRRLERLEEEALAEKKRKALPQPSARDGPGKNPRQENILGATMEEIDELMNFGSRRRSRRRKKKGRKRGSKSNLTPEATRKLGDATLLYASGSYDEAIPLLQEVIVLSPCSDAFHLLGLIYDDMGDKKKALNFHMLAAHLTPKDSSLWRKLVAWSIEEKNTGQLRYCLSKAISADPEDVRLRFDLALLHFELGEYQKAALVYNQIVGLYPKNIEARKMAAKMYQKCGQVEKAIGILEDFVNDHSSPCDPTVVDQLISLQMENNAHAKALQQIEQACLVGSSGDIMPLYLKAKAAMCHAHLGNVENTEVLLKDMQMEKAGDNLDLITEVGDTFSNLGHYGYALKFYFMLEKIAGHDIGAIHLRIAHCYHSMKEAGKAIPFFYKALSTMEDNINVRITLSSLLLKEGRDADAINLFSAPESLEPVSDLKFTEPRPWWLSVNVKLELAKIYRAKGMLENFVDVIFPHVHESLVVEAHNRKLKARKRLSTRDLYERAKLLEGQQDDNIFNTRRSVLSASDVVKAKRAKKSLEKKAASRNEKKAAALAAGMDLPIGDSEDEDPQTELKEPPLPGLLKDEEHCQLVLDLCNALISLQHYLKALEIINLTLSSANKNFSVERKEEFRSLGGRIAYSTKDPKHGYDYVKYLVQQQPYSIAAWNCFYNVISSNSLNRVQKNYSKFLHRSQMTLEGCVPPILISGHQFTLISQHQAAAKDYLQAYRLQPENPLVNLCVGTALINLALGFRLQNKNQCVVQGFAFLYNYLRICDNSQEALYNVARAYHHVGLITLAATYYEKVLSKQEKDCPLPKLPYEDSSVPESQTPGYCNLHREAAHNLHLIYKKSGAVDLARQILKKYCTP</sequence>
<dbReference type="Proteomes" id="UP001140949">
    <property type="component" value="Unassembled WGS sequence"/>
</dbReference>